<evidence type="ECO:0000313" key="5">
    <source>
        <dbReference type="Proteomes" id="UP000290189"/>
    </source>
</evidence>
<evidence type="ECO:0000313" key="3">
    <source>
        <dbReference type="EMBL" id="SPQ97951.1"/>
    </source>
</evidence>
<dbReference type="EMBL" id="OVEO01000008">
    <property type="protein sequence ID" value="SPQ97951.1"/>
    <property type="molecule type" value="Genomic_DNA"/>
</dbReference>
<geneLocation type="mitochondrion" evidence="3"/>
<reference evidence="3 5" key="2">
    <citation type="submission" date="2018-03" db="EMBL/GenBank/DDBJ databases">
        <authorList>
            <person name="Fogelqvist J."/>
        </authorList>
    </citation>
    <scope>NUCLEOTIDE SEQUENCE [LARGE SCALE GENOMIC DNA]</scope>
</reference>
<dbReference type="InterPro" id="IPR001138">
    <property type="entry name" value="Zn2Cys6_DnaBD"/>
</dbReference>
<evidence type="ECO:0000313" key="4">
    <source>
        <dbReference type="Proteomes" id="UP000039324"/>
    </source>
</evidence>
<keyword evidence="4" id="KW-1185">Reference proteome</keyword>
<reference evidence="2 4" key="1">
    <citation type="submission" date="2015-02" db="EMBL/GenBank/DDBJ databases">
        <authorList>
            <person name="Chooi Y.-H."/>
        </authorList>
    </citation>
    <scope>NUCLEOTIDE SEQUENCE [LARGE SCALE GENOMIC DNA]</scope>
    <source>
        <strain evidence="2">E3</strain>
    </source>
</reference>
<sequence>MAARPARLKVACEPCVLRKARCDPGRPCQQCTFRGCPEQCVNRPVDVPGEPRHPAARKNRLKACEPCNKSKVACSDERPCPRCVRLERPDLCTVRPRRNARQGQNNPSDEPLASVLLHTARQYSLFDTITPLRLEILLTSLSGLLPRDDLLNLRRTLTPLCTPDKPDDEDRWLRSLDSRPRRITGRVHLSLALTQDAVEFQAMFTDDVTLECLVTVSPGALDILGVTAADLNDMLANRWPTAPILTASSLASLANAWLDVVVSDRMVGSVSTSVTGRTGRPRPCLIHWERRCLASDGVAALYTGTVTFADKAAGNHSAKTGLASTSTALVP</sequence>
<dbReference type="InterPro" id="IPR036864">
    <property type="entry name" value="Zn2-C6_fun-type_DNA-bd_sf"/>
</dbReference>
<protein>
    <recommendedName>
        <fullName evidence="1">Zn(2)-C6 fungal-type domain-containing protein</fullName>
    </recommendedName>
</protein>
<dbReference type="GO" id="GO:0000981">
    <property type="term" value="F:DNA-binding transcription factor activity, RNA polymerase II-specific"/>
    <property type="evidence" value="ECO:0007669"/>
    <property type="project" value="InterPro"/>
</dbReference>
<dbReference type="OrthoDB" id="1555531at2759"/>
<evidence type="ECO:0000313" key="2">
    <source>
        <dbReference type="EMBL" id="CEO97655.1"/>
    </source>
</evidence>
<dbReference type="Proteomes" id="UP000290189">
    <property type="component" value="Unassembled WGS sequence"/>
</dbReference>
<feature type="domain" description="Zn(2)-C6 fungal-type" evidence="1">
    <location>
        <begin position="11"/>
        <end position="42"/>
    </location>
</feature>
<organism evidence="2 4">
    <name type="scientific">Plasmodiophora brassicae</name>
    <name type="common">Clubroot disease agent</name>
    <dbReference type="NCBI Taxonomy" id="37360"/>
    <lineage>
        <taxon>Eukaryota</taxon>
        <taxon>Sar</taxon>
        <taxon>Rhizaria</taxon>
        <taxon>Endomyxa</taxon>
        <taxon>Phytomyxea</taxon>
        <taxon>Plasmodiophorida</taxon>
        <taxon>Plasmodiophoridae</taxon>
        <taxon>Plasmodiophora</taxon>
    </lineage>
</organism>
<dbReference type="Proteomes" id="UP000039324">
    <property type="component" value="Unassembled WGS sequence"/>
</dbReference>
<dbReference type="SUPFAM" id="SSF57701">
    <property type="entry name" value="Zn2/Cys6 DNA-binding domain"/>
    <property type="match status" value="2"/>
</dbReference>
<gene>
    <name evidence="2" type="ORF">PBRA_001000</name>
    <name evidence="3" type="ORF">PLBR_LOCUS5166</name>
</gene>
<dbReference type="Gene3D" id="4.10.240.10">
    <property type="entry name" value="Zn(2)-C6 fungal-type DNA-binding domain"/>
    <property type="match status" value="2"/>
</dbReference>
<dbReference type="AlphaFoldDB" id="A0A0G4IQZ6"/>
<name>A0A0G4IQZ6_PLABS</name>
<proteinExistence type="predicted"/>
<evidence type="ECO:0000259" key="1">
    <source>
        <dbReference type="PROSITE" id="PS50048"/>
    </source>
</evidence>
<dbReference type="EMBL" id="CDSF01000079">
    <property type="protein sequence ID" value="CEO97655.1"/>
    <property type="molecule type" value="Genomic_DNA"/>
</dbReference>
<accession>A0A0G4IQZ6</accession>
<dbReference type="SMART" id="SM00066">
    <property type="entry name" value="GAL4"/>
    <property type="match status" value="2"/>
</dbReference>
<feature type="domain" description="Zn(2)-C6 fungal-type" evidence="1">
    <location>
        <begin position="63"/>
        <end position="94"/>
    </location>
</feature>
<keyword evidence="3" id="KW-0496">Mitochondrion</keyword>
<dbReference type="GO" id="GO:0008270">
    <property type="term" value="F:zinc ion binding"/>
    <property type="evidence" value="ECO:0007669"/>
    <property type="project" value="InterPro"/>
</dbReference>
<dbReference type="PROSITE" id="PS50048">
    <property type="entry name" value="ZN2_CY6_FUNGAL_2"/>
    <property type="match status" value="2"/>
</dbReference>